<organism evidence="1 2">
    <name type="scientific">Caenorhabditis nigoni</name>
    <dbReference type="NCBI Taxonomy" id="1611254"/>
    <lineage>
        <taxon>Eukaryota</taxon>
        <taxon>Metazoa</taxon>
        <taxon>Ecdysozoa</taxon>
        <taxon>Nematoda</taxon>
        <taxon>Chromadorea</taxon>
        <taxon>Rhabditida</taxon>
        <taxon>Rhabditina</taxon>
        <taxon>Rhabditomorpha</taxon>
        <taxon>Rhabditoidea</taxon>
        <taxon>Rhabditidae</taxon>
        <taxon>Peloderinae</taxon>
        <taxon>Caenorhabditis</taxon>
    </lineage>
</organism>
<evidence type="ECO:0000313" key="2">
    <source>
        <dbReference type="Proteomes" id="UP000230233"/>
    </source>
</evidence>
<keyword evidence="2" id="KW-1185">Reference proteome</keyword>
<sequence length="120" mass="13335">MGTYEFEEAGFLASQLTTAEDEENEIINLVNGNPTSFWYQSRCSETSSCVLEADVISPKIEDHVPDSAIGDLYACPHPGCSSTFLKFYNLGKAPAPRQAQHVTRENEFARSCLEPLREKS</sequence>
<dbReference type="AlphaFoldDB" id="A0A2G5TSN7"/>
<gene>
    <name evidence="1" type="primary">Cnig_chr_V.g21386</name>
    <name evidence="1" type="ORF">B9Z55_021386</name>
</gene>
<evidence type="ECO:0000313" key="1">
    <source>
        <dbReference type="EMBL" id="PIC29996.1"/>
    </source>
</evidence>
<comment type="caution">
    <text evidence="1">The sequence shown here is derived from an EMBL/GenBank/DDBJ whole genome shotgun (WGS) entry which is preliminary data.</text>
</comment>
<dbReference type="Proteomes" id="UP000230233">
    <property type="component" value="Chromosome V"/>
</dbReference>
<accession>A0A2G5TSN7</accession>
<dbReference type="OrthoDB" id="5988132at2759"/>
<name>A0A2G5TSN7_9PELO</name>
<proteinExistence type="predicted"/>
<reference evidence="2" key="1">
    <citation type="submission" date="2017-10" db="EMBL/GenBank/DDBJ databases">
        <title>Rapid genome shrinkage in a self-fertile nematode reveals novel sperm competition proteins.</title>
        <authorList>
            <person name="Yin D."/>
            <person name="Schwarz E.M."/>
            <person name="Thomas C.G."/>
            <person name="Felde R.L."/>
            <person name="Korf I.F."/>
            <person name="Cutter A.D."/>
            <person name="Schartner C.M."/>
            <person name="Ralston E.J."/>
            <person name="Meyer B.J."/>
            <person name="Haag E.S."/>
        </authorList>
    </citation>
    <scope>NUCLEOTIDE SEQUENCE [LARGE SCALE GENOMIC DNA]</scope>
    <source>
        <strain evidence="2">JU1422</strain>
    </source>
</reference>
<dbReference type="EMBL" id="PDUG01000005">
    <property type="protein sequence ID" value="PIC29996.1"/>
    <property type="molecule type" value="Genomic_DNA"/>
</dbReference>
<protein>
    <submittedName>
        <fullName evidence="1">Uncharacterized protein</fullName>
    </submittedName>
</protein>